<comment type="caution">
    <text evidence="1">The sequence shown here is derived from an EMBL/GenBank/DDBJ whole genome shotgun (WGS) entry which is preliminary data.</text>
</comment>
<evidence type="ECO:0008006" key="3">
    <source>
        <dbReference type="Google" id="ProtNLM"/>
    </source>
</evidence>
<evidence type="ECO:0000313" key="1">
    <source>
        <dbReference type="EMBL" id="MBB6428482.1"/>
    </source>
</evidence>
<evidence type="ECO:0000313" key="2">
    <source>
        <dbReference type="Proteomes" id="UP000541810"/>
    </source>
</evidence>
<dbReference type="AlphaFoldDB" id="A0A7X0H3P4"/>
<gene>
    <name evidence="1" type="ORF">HNQ40_000288</name>
</gene>
<dbReference type="EMBL" id="JACHGY010000001">
    <property type="protein sequence ID" value="MBB6428482.1"/>
    <property type="molecule type" value="Genomic_DNA"/>
</dbReference>
<keyword evidence="2" id="KW-1185">Reference proteome</keyword>
<reference evidence="1 2" key="1">
    <citation type="submission" date="2020-08" db="EMBL/GenBank/DDBJ databases">
        <title>Genomic Encyclopedia of Type Strains, Phase IV (KMG-IV): sequencing the most valuable type-strain genomes for metagenomic binning, comparative biology and taxonomic classification.</title>
        <authorList>
            <person name="Goeker M."/>
        </authorList>
    </citation>
    <scope>NUCLEOTIDE SEQUENCE [LARGE SCALE GENOMIC DNA]</scope>
    <source>
        <strain evidence="1 2">DSM 103725</strain>
    </source>
</reference>
<dbReference type="RefSeq" id="WP_184675663.1">
    <property type="nucleotide sequence ID" value="NZ_JACHGY010000001.1"/>
</dbReference>
<protein>
    <recommendedName>
        <fullName evidence="3">Lipoprotein</fullName>
    </recommendedName>
</protein>
<accession>A0A7X0H3P4</accession>
<proteinExistence type="predicted"/>
<dbReference type="PROSITE" id="PS51257">
    <property type="entry name" value="PROKAR_LIPOPROTEIN"/>
    <property type="match status" value="1"/>
</dbReference>
<name>A0A7X0H3P4_9BACT</name>
<organism evidence="1 2">
    <name type="scientific">Algisphaera agarilytica</name>
    <dbReference type="NCBI Taxonomy" id="1385975"/>
    <lineage>
        <taxon>Bacteria</taxon>
        <taxon>Pseudomonadati</taxon>
        <taxon>Planctomycetota</taxon>
        <taxon>Phycisphaerae</taxon>
        <taxon>Phycisphaerales</taxon>
        <taxon>Phycisphaeraceae</taxon>
        <taxon>Algisphaera</taxon>
    </lineage>
</organism>
<sequence>MRHASHIRRVFPPLLLGLAATLIGCSALYDAGFRSNEARYEELAAPDVSGLSPEEAQEKIDAAENHARRVEFIERQRKLRQLGGGARTPGG</sequence>
<dbReference type="Proteomes" id="UP000541810">
    <property type="component" value="Unassembled WGS sequence"/>
</dbReference>